<feature type="compositionally biased region" description="Polar residues" evidence="2">
    <location>
        <begin position="393"/>
        <end position="402"/>
    </location>
</feature>
<feature type="region of interest" description="Disordered" evidence="2">
    <location>
        <begin position="537"/>
        <end position="557"/>
    </location>
</feature>
<feature type="domain" description="Rho-GAP" evidence="3">
    <location>
        <begin position="95"/>
        <end position="296"/>
    </location>
</feature>
<dbReference type="PROSITE" id="PS50238">
    <property type="entry name" value="RHOGAP"/>
    <property type="match status" value="1"/>
</dbReference>
<organism evidence="4">
    <name type="scientific">Phaffia rhodozyma</name>
    <name type="common">Yeast</name>
    <name type="synonym">Xanthophyllomyces dendrorhous</name>
    <dbReference type="NCBI Taxonomy" id="264483"/>
    <lineage>
        <taxon>Eukaryota</taxon>
        <taxon>Fungi</taxon>
        <taxon>Dikarya</taxon>
        <taxon>Basidiomycota</taxon>
        <taxon>Agaricomycotina</taxon>
        <taxon>Tremellomycetes</taxon>
        <taxon>Cystofilobasidiales</taxon>
        <taxon>Mrakiaceae</taxon>
        <taxon>Phaffia</taxon>
    </lineage>
</organism>
<feature type="compositionally biased region" description="Polar residues" evidence="2">
    <location>
        <begin position="340"/>
        <end position="350"/>
    </location>
</feature>
<protein>
    <submittedName>
        <fullName evidence="4">Predicted Rho GTPase-activating protein</fullName>
    </submittedName>
</protein>
<evidence type="ECO:0000256" key="2">
    <source>
        <dbReference type="SAM" id="MobiDB-lite"/>
    </source>
</evidence>
<dbReference type="InterPro" id="IPR008936">
    <property type="entry name" value="Rho_GTPase_activation_prot"/>
</dbReference>
<name>A0A0F7SWK8_PHARH</name>
<feature type="compositionally biased region" description="Polar residues" evidence="2">
    <location>
        <begin position="315"/>
        <end position="325"/>
    </location>
</feature>
<evidence type="ECO:0000313" key="4">
    <source>
        <dbReference type="EMBL" id="CED85010.1"/>
    </source>
</evidence>
<dbReference type="Pfam" id="PF00620">
    <property type="entry name" value="RhoGAP"/>
    <property type="match status" value="1"/>
</dbReference>
<evidence type="ECO:0000256" key="1">
    <source>
        <dbReference type="ARBA" id="ARBA00022468"/>
    </source>
</evidence>
<feature type="compositionally biased region" description="Low complexity" evidence="2">
    <location>
        <begin position="303"/>
        <end position="314"/>
    </location>
</feature>
<dbReference type="Gene3D" id="1.10.555.10">
    <property type="entry name" value="Rho GTPase activation protein"/>
    <property type="match status" value="1"/>
</dbReference>
<dbReference type="SMART" id="SM00324">
    <property type="entry name" value="RhoGAP"/>
    <property type="match status" value="1"/>
</dbReference>
<dbReference type="GO" id="GO:0007165">
    <property type="term" value="P:signal transduction"/>
    <property type="evidence" value="ECO:0007669"/>
    <property type="project" value="InterPro"/>
</dbReference>
<accession>A0A0F7SWK8</accession>
<dbReference type="InterPro" id="IPR000198">
    <property type="entry name" value="RhoGAP_dom"/>
</dbReference>
<dbReference type="GO" id="GO:0005737">
    <property type="term" value="C:cytoplasm"/>
    <property type="evidence" value="ECO:0007669"/>
    <property type="project" value="TreeGrafter"/>
</dbReference>
<keyword evidence="1" id="KW-0343">GTPase activation</keyword>
<dbReference type="EMBL" id="LN483332">
    <property type="protein sequence ID" value="CED85010.1"/>
    <property type="molecule type" value="Genomic_DNA"/>
</dbReference>
<dbReference type="PANTHER" id="PTHR23176:SF134">
    <property type="entry name" value="RHO-TYPE GTPASE-ACTIVATING PROTEIN"/>
    <property type="match status" value="1"/>
</dbReference>
<feature type="region of interest" description="Disordered" evidence="2">
    <location>
        <begin position="302"/>
        <end position="458"/>
    </location>
</feature>
<dbReference type="SUPFAM" id="SSF48350">
    <property type="entry name" value="GTPase activation domain, GAP"/>
    <property type="match status" value="1"/>
</dbReference>
<sequence length="557" mass="60949">MERLAQGGSNSTAEFVQDLILKLHDIFLKYSISIQATSMFSVQMGRRSEEATEQIQLARDLQSGLAALGGIRDSPSPVLYQNYYHGPSKDLIFDVSLQDYAFARGIGGDPNIIPIIVDKCIRGIEDRGLEAEGLYRISPRLSTVQTLVHKIEIDEESFQFPRTEEIYTIAAILKLYLRRLPEPPFRWSLSERLAYSKEREDHIGNDFIVIRTKLKRMPAIHVATLRAVILHLCKVVVADNKMDAKNLSIIFSSILFGEEGQGLGRDGVKDVDIQTLMQASKDVFFEDLLIYAPIIFEDNGDIRPSSRLTPRSSPHQSHIYSPPLTQGSQFGPPQQSGLGRSNTINASAITPPNRFGLPARTRSGSVNLPPANLRFSPSGRNDFGSGFKFRRQPSFQSGTSTPDRPRETPDIDEYTTASTLTPTPTPTPPRLPPRKSSTSNSLTSIAIPTSPPAVAAESDATIPRITDSLPPLIINQPMIDRGPHNVSLHPNPPSGPNHLELSTGNLIVPTPVDSGAISPGLANLAYLSQAAEKVIEEQASTDETSDAKVLSKSSSSD</sequence>
<feature type="compositionally biased region" description="Low complexity" evidence="2">
    <location>
        <begin position="326"/>
        <end position="339"/>
    </location>
</feature>
<proteinExistence type="predicted"/>
<dbReference type="AlphaFoldDB" id="A0A0F7SWK8"/>
<evidence type="ECO:0000259" key="3">
    <source>
        <dbReference type="PROSITE" id="PS50238"/>
    </source>
</evidence>
<dbReference type="InterPro" id="IPR050729">
    <property type="entry name" value="Rho-GAP"/>
</dbReference>
<dbReference type="CDD" id="cd00159">
    <property type="entry name" value="RhoGAP"/>
    <property type="match status" value="1"/>
</dbReference>
<reference evidence="4" key="1">
    <citation type="submission" date="2014-08" db="EMBL/GenBank/DDBJ databases">
        <authorList>
            <person name="Sharma Rahul"/>
            <person name="Thines Marco"/>
        </authorList>
    </citation>
    <scope>NUCLEOTIDE SEQUENCE</scope>
</reference>
<dbReference type="PANTHER" id="PTHR23176">
    <property type="entry name" value="RHO/RAC/CDC GTPASE-ACTIVATING PROTEIN"/>
    <property type="match status" value="1"/>
</dbReference>
<dbReference type="GO" id="GO:0005096">
    <property type="term" value="F:GTPase activator activity"/>
    <property type="evidence" value="ECO:0007669"/>
    <property type="project" value="UniProtKB-KW"/>
</dbReference>